<feature type="non-terminal residue" evidence="2">
    <location>
        <position position="1"/>
    </location>
</feature>
<keyword evidence="1" id="KW-0812">Transmembrane</keyword>
<keyword evidence="1" id="KW-0472">Membrane</keyword>
<evidence type="ECO:0000313" key="2">
    <source>
        <dbReference type="EMBL" id="GMR33812.1"/>
    </source>
</evidence>
<proteinExistence type="predicted"/>
<dbReference type="AlphaFoldDB" id="A0AAN5C8H5"/>
<feature type="transmembrane region" description="Helical" evidence="1">
    <location>
        <begin position="21"/>
        <end position="42"/>
    </location>
</feature>
<feature type="transmembrane region" description="Helical" evidence="1">
    <location>
        <begin position="62"/>
        <end position="82"/>
    </location>
</feature>
<gene>
    <name evidence="2" type="ORF">PMAYCL1PPCAC_04007</name>
</gene>
<dbReference type="EMBL" id="BTRK01000001">
    <property type="protein sequence ID" value="GMR33812.1"/>
    <property type="molecule type" value="Genomic_DNA"/>
</dbReference>
<evidence type="ECO:0000256" key="1">
    <source>
        <dbReference type="SAM" id="Phobius"/>
    </source>
</evidence>
<comment type="caution">
    <text evidence="2">The sequence shown here is derived from an EMBL/GenBank/DDBJ whole genome shotgun (WGS) entry which is preliminary data.</text>
</comment>
<name>A0AAN5C8H5_9BILA</name>
<keyword evidence="3" id="KW-1185">Reference proteome</keyword>
<organism evidence="2 3">
    <name type="scientific">Pristionchus mayeri</name>
    <dbReference type="NCBI Taxonomy" id="1317129"/>
    <lineage>
        <taxon>Eukaryota</taxon>
        <taxon>Metazoa</taxon>
        <taxon>Ecdysozoa</taxon>
        <taxon>Nematoda</taxon>
        <taxon>Chromadorea</taxon>
        <taxon>Rhabditida</taxon>
        <taxon>Rhabditina</taxon>
        <taxon>Diplogasteromorpha</taxon>
        <taxon>Diplogasteroidea</taxon>
        <taxon>Neodiplogasteridae</taxon>
        <taxon>Pristionchus</taxon>
    </lineage>
</organism>
<keyword evidence="1" id="KW-1133">Transmembrane helix</keyword>
<sequence length="94" mass="11145">SFYIAKIMLHYQAVFRRTDMALNIVLFATIVDWLINFFNFLHQMIDLCIAESGLDMNALSSIVMNVIYLLYVYFMGKILHAYGNYRKERNRHAE</sequence>
<evidence type="ECO:0000313" key="3">
    <source>
        <dbReference type="Proteomes" id="UP001328107"/>
    </source>
</evidence>
<accession>A0AAN5C8H5</accession>
<protein>
    <submittedName>
        <fullName evidence="2">Uncharacterized protein</fullName>
    </submittedName>
</protein>
<dbReference type="Proteomes" id="UP001328107">
    <property type="component" value="Unassembled WGS sequence"/>
</dbReference>
<reference evidence="3" key="1">
    <citation type="submission" date="2022-10" db="EMBL/GenBank/DDBJ databases">
        <title>Genome assembly of Pristionchus species.</title>
        <authorList>
            <person name="Yoshida K."/>
            <person name="Sommer R.J."/>
        </authorList>
    </citation>
    <scope>NUCLEOTIDE SEQUENCE [LARGE SCALE GENOMIC DNA]</scope>
    <source>
        <strain evidence="3">RS5460</strain>
    </source>
</reference>